<dbReference type="InterPro" id="IPR037175">
    <property type="entry name" value="KFase_sf"/>
</dbReference>
<keyword evidence="2" id="KW-1185">Reference proteome</keyword>
<sequence>MTHIYLNHILGLDTPSYANSGKMEILRTRSISKGDSSNEAELSFTNHMGTHIDAPYHFGSEGKALDEYPANFWVCESPYIIEYNAAPAERLGLETLLPFLKNIPDPTDVLILKTDFEKYRKDNLEYYCFQNPAIEPEVGIWLRKNKNLKFFGFDYISLSSRSHRAMGRESHQAFLCAKVNDIEIKGDSILLIEDMKLSELKQPVTKLIISPLLFEKADGAPVTVIAEV</sequence>
<dbReference type="RefSeq" id="WP_265375750.1">
    <property type="nucleotide sequence ID" value="NZ_JAMQPV010000001.1"/>
</dbReference>
<dbReference type="Proteomes" id="UP001209737">
    <property type="component" value="Unassembled WGS sequence"/>
</dbReference>
<dbReference type="EMBL" id="JAMQPV010000001">
    <property type="protein sequence ID" value="MCW7462967.1"/>
    <property type="molecule type" value="Genomic_DNA"/>
</dbReference>
<evidence type="ECO:0000313" key="2">
    <source>
        <dbReference type="Proteomes" id="UP001209737"/>
    </source>
</evidence>
<dbReference type="Gene3D" id="3.50.30.50">
    <property type="entry name" value="Putative cyclase"/>
    <property type="match status" value="1"/>
</dbReference>
<dbReference type="SUPFAM" id="SSF102198">
    <property type="entry name" value="Putative cyclase"/>
    <property type="match status" value="1"/>
</dbReference>
<reference evidence="1 2" key="1">
    <citation type="submission" date="2022-06" db="EMBL/GenBank/DDBJ databases">
        <title>Leptospira isolates from biofilms formed at urban environments.</title>
        <authorList>
            <person name="Ribeiro P.S."/>
            <person name="Sousa T."/>
            <person name="Carvalho N."/>
            <person name="Aburjaile F."/>
            <person name="Neves F."/>
            <person name="Oliveira D."/>
            <person name="Blanco L."/>
            <person name="Lima J."/>
            <person name="Costa F."/>
            <person name="Brenig B."/>
            <person name="Soares S."/>
            <person name="Ramos R."/>
            <person name="Goes-Neto A."/>
            <person name="Matiuzzi M."/>
            <person name="Azevedo V."/>
            <person name="Ristow P."/>
        </authorList>
    </citation>
    <scope>NUCLEOTIDE SEQUENCE [LARGE SCALE GENOMIC DNA]</scope>
    <source>
        <strain evidence="1 2">VSF25</strain>
    </source>
</reference>
<organism evidence="1 2">
    <name type="scientific">Leptospira limi</name>
    <dbReference type="NCBI Taxonomy" id="2950023"/>
    <lineage>
        <taxon>Bacteria</taxon>
        <taxon>Pseudomonadati</taxon>
        <taxon>Spirochaetota</taxon>
        <taxon>Spirochaetia</taxon>
        <taxon>Leptospirales</taxon>
        <taxon>Leptospiraceae</taxon>
        <taxon>Leptospira</taxon>
    </lineage>
</organism>
<accession>A0ABT3LZ14</accession>
<dbReference type="InterPro" id="IPR007325">
    <property type="entry name" value="KFase/CYL"/>
</dbReference>
<name>A0ABT3LZ14_9LEPT</name>
<protein>
    <submittedName>
        <fullName evidence="1">Cyclase family protein</fullName>
    </submittedName>
</protein>
<dbReference type="Pfam" id="PF04199">
    <property type="entry name" value="Cyclase"/>
    <property type="match status" value="1"/>
</dbReference>
<dbReference type="PANTHER" id="PTHR31118">
    <property type="entry name" value="CYCLASE-LIKE PROTEIN 2"/>
    <property type="match status" value="1"/>
</dbReference>
<proteinExistence type="predicted"/>
<dbReference type="PANTHER" id="PTHR31118:SF32">
    <property type="entry name" value="KYNURENINE FORMAMIDASE"/>
    <property type="match status" value="1"/>
</dbReference>
<gene>
    <name evidence="1" type="ORF">ND812_12785</name>
</gene>
<comment type="caution">
    <text evidence="1">The sequence shown here is derived from an EMBL/GenBank/DDBJ whole genome shotgun (WGS) entry which is preliminary data.</text>
</comment>
<evidence type="ECO:0000313" key="1">
    <source>
        <dbReference type="EMBL" id="MCW7462967.1"/>
    </source>
</evidence>